<feature type="domain" description="EF-hand" evidence="6">
    <location>
        <begin position="29"/>
        <end position="64"/>
    </location>
</feature>
<evidence type="ECO:0000256" key="1">
    <source>
        <dbReference type="ARBA" id="ARBA00003291"/>
    </source>
</evidence>
<dbReference type="AlphaFoldDB" id="M4FCI2"/>
<dbReference type="HOGENOM" id="CLU_061288_20_3_1"/>
<feature type="domain" description="EF-hand" evidence="6">
    <location>
        <begin position="118"/>
        <end position="153"/>
    </location>
</feature>
<accession>M4FCI2</accession>
<dbReference type="InterPro" id="IPR018247">
    <property type="entry name" value="EF_Hand_1_Ca_BS"/>
</dbReference>
<protein>
    <recommendedName>
        <fullName evidence="6">EF-hand domain-containing protein</fullName>
    </recommendedName>
</protein>
<reference evidence="7 8" key="2">
    <citation type="journal article" date="2018" name="Hortic Res">
        <title>Improved Brassica rapa reference genome by single-molecule sequencing and chromosome conformation capture technologies.</title>
        <authorList>
            <person name="Zhang L."/>
            <person name="Cai X."/>
            <person name="Wu J."/>
            <person name="Liu M."/>
            <person name="Grob S."/>
            <person name="Cheng F."/>
            <person name="Liang J."/>
            <person name="Cai C."/>
            <person name="Liu Z."/>
            <person name="Liu B."/>
            <person name="Wang F."/>
            <person name="Li S."/>
            <person name="Liu F."/>
            <person name="Li X."/>
            <person name="Cheng L."/>
            <person name="Yang W."/>
            <person name="Li M.H."/>
            <person name="Grossniklaus U."/>
            <person name="Zheng H."/>
            <person name="Wang X."/>
        </authorList>
    </citation>
    <scope>NUCLEOTIDE SEQUENCE [LARGE SCALE GENOMIC DNA]</scope>
    <source>
        <strain evidence="7 8">cv. Chiifu-401-42</strain>
    </source>
</reference>
<dbReference type="Proteomes" id="UP000011750">
    <property type="component" value="Chromosome A03"/>
</dbReference>
<sequence length="261" mass="28970">METKIMESNGENKKVERQSSSFRLRSPSLNALRLQRIFDLFDKNGDGLITLDELSQALSRLGLDADLSDLKSTVESYIQPGNTGLDFDDFTSLHKTLDESFFGGAGDCYESSPDSAAAEEADLAEAFKVFDENGDGFISARELQAVLKKLGLPEGSEMERVEKMIVSVDRNQDGRVDFSEFKNMMRIVLIVLEDLAESMGRLRLVHVESMVLLITLDPPNSAAYGVAKQHLQFREIVAWDVAAALQGLLNQEQCIRLQVTA</sequence>
<dbReference type="Gramene" id="Bra038801.1">
    <property type="protein sequence ID" value="Bra038801.1-P"/>
    <property type="gene ID" value="Bra038801"/>
</dbReference>
<dbReference type="CDD" id="cd00051">
    <property type="entry name" value="EFh"/>
    <property type="match status" value="1"/>
</dbReference>
<organism evidence="7 8">
    <name type="scientific">Brassica campestris</name>
    <name type="common">Field mustard</name>
    <dbReference type="NCBI Taxonomy" id="3711"/>
    <lineage>
        <taxon>Eukaryota</taxon>
        <taxon>Viridiplantae</taxon>
        <taxon>Streptophyta</taxon>
        <taxon>Embryophyta</taxon>
        <taxon>Tracheophyta</taxon>
        <taxon>Spermatophyta</taxon>
        <taxon>Magnoliopsida</taxon>
        <taxon>eudicotyledons</taxon>
        <taxon>Gunneridae</taxon>
        <taxon>Pentapetalae</taxon>
        <taxon>rosids</taxon>
        <taxon>malvids</taxon>
        <taxon>Brassicales</taxon>
        <taxon>Brassicaceae</taxon>
        <taxon>Brassiceae</taxon>
        <taxon>Brassica</taxon>
    </lineage>
</organism>
<dbReference type="InterPro" id="IPR002048">
    <property type="entry name" value="EF_hand_dom"/>
</dbReference>
<dbReference type="SMART" id="SM00054">
    <property type="entry name" value="EFh"/>
    <property type="match status" value="3"/>
</dbReference>
<evidence type="ECO:0000256" key="3">
    <source>
        <dbReference type="ARBA" id="ARBA00022737"/>
    </source>
</evidence>
<proteinExistence type="predicted"/>
<keyword evidence="4" id="KW-0106">Calcium</keyword>
<dbReference type="Pfam" id="PF13405">
    <property type="entry name" value="EF-hand_6"/>
    <property type="match status" value="1"/>
</dbReference>
<dbReference type="FunCoup" id="M4FCI2">
    <property type="interactions" value="221"/>
</dbReference>
<name>M4FCI2_BRACM</name>
<dbReference type="EnsemblPlants" id="Bra038801.1">
    <property type="protein sequence ID" value="Bra038801.1-P"/>
    <property type="gene ID" value="Bra038801"/>
</dbReference>
<dbReference type="Gene3D" id="1.10.238.10">
    <property type="entry name" value="EF-hand"/>
    <property type="match status" value="2"/>
</dbReference>
<reference evidence="7 8" key="1">
    <citation type="journal article" date="2011" name="Nat. Genet.">
        <title>The genome of the mesopolyploid crop species Brassica rapa.</title>
        <authorList>
            <consortium name="Brassica rapa Genome Sequencing Project Consortium"/>
            <person name="Wang X."/>
            <person name="Wang H."/>
            <person name="Wang J."/>
            <person name="Sun R."/>
            <person name="Wu J."/>
            <person name="Liu S."/>
            <person name="Bai Y."/>
            <person name="Mun J.H."/>
            <person name="Bancroft I."/>
            <person name="Cheng F."/>
            <person name="Huang S."/>
            <person name="Li X."/>
            <person name="Hua W."/>
            <person name="Wang J."/>
            <person name="Wang X."/>
            <person name="Freeling M."/>
            <person name="Pires J.C."/>
            <person name="Paterson A.H."/>
            <person name="Chalhoub B."/>
            <person name="Wang B."/>
            <person name="Hayward A."/>
            <person name="Sharpe A.G."/>
            <person name="Park B.S."/>
            <person name="Weisshaar B."/>
            <person name="Liu B."/>
            <person name="Li B."/>
            <person name="Liu B."/>
            <person name="Tong C."/>
            <person name="Song C."/>
            <person name="Duran C."/>
            <person name="Peng C."/>
            <person name="Geng C."/>
            <person name="Koh C."/>
            <person name="Lin C."/>
            <person name="Edwards D."/>
            <person name="Mu D."/>
            <person name="Shen D."/>
            <person name="Soumpourou E."/>
            <person name="Li F."/>
            <person name="Fraser F."/>
            <person name="Conant G."/>
            <person name="Lassalle G."/>
            <person name="King G.J."/>
            <person name="Bonnema G."/>
            <person name="Tang H."/>
            <person name="Wang H."/>
            <person name="Belcram H."/>
            <person name="Zhou H."/>
            <person name="Hirakawa H."/>
            <person name="Abe H."/>
            <person name="Guo H."/>
            <person name="Wang H."/>
            <person name="Jin H."/>
            <person name="Parkin I.A."/>
            <person name="Batley J."/>
            <person name="Kim J.S."/>
            <person name="Just J."/>
            <person name="Li J."/>
            <person name="Xu J."/>
            <person name="Deng J."/>
            <person name="Kim J.A."/>
            <person name="Li J."/>
            <person name="Yu J."/>
            <person name="Meng J."/>
            <person name="Wang J."/>
            <person name="Min J."/>
            <person name="Poulain J."/>
            <person name="Wang J."/>
            <person name="Hatakeyama K."/>
            <person name="Wu K."/>
            <person name="Wang L."/>
            <person name="Fang L."/>
            <person name="Trick M."/>
            <person name="Links M.G."/>
            <person name="Zhao M."/>
            <person name="Jin M."/>
            <person name="Ramchiary N."/>
            <person name="Drou N."/>
            <person name="Berkman P.J."/>
            <person name="Cai Q."/>
            <person name="Huang Q."/>
            <person name="Li R."/>
            <person name="Tabata S."/>
            <person name="Cheng S."/>
            <person name="Zhang S."/>
            <person name="Zhang S."/>
            <person name="Huang S."/>
            <person name="Sato S."/>
            <person name="Sun S."/>
            <person name="Kwon S.J."/>
            <person name="Choi S.R."/>
            <person name="Lee T.H."/>
            <person name="Fan W."/>
            <person name="Zhao X."/>
            <person name="Tan X."/>
            <person name="Xu X."/>
            <person name="Wang Y."/>
            <person name="Qiu Y."/>
            <person name="Yin Y."/>
            <person name="Li Y."/>
            <person name="Du Y."/>
            <person name="Liao Y."/>
            <person name="Lim Y."/>
            <person name="Narusaka Y."/>
            <person name="Wang Y."/>
            <person name="Wang Z."/>
            <person name="Li Z."/>
            <person name="Wang Z."/>
            <person name="Xiong Z."/>
            <person name="Zhang Z."/>
        </authorList>
    </citation>
    <scope>NUCLEOTIDE SEQUENCE [LARGE SCALE GENOMIC DNA]</scope>
    <source>
        <strain evidence="7 8">cv. Chiifu-401-42</strain>
    </source>
</reference>
<keyword evidence="8" id="KW-1185">Reference proteome</keyword>
<evidence type="ECO:0000256" key="4">
    <source>
        <dbReference type="ARBA" id="ARBA00022837"/>
    </source>
</evidence>
<dbReference type="InterPro" id="IPR039647">
    <property type="entry name" value="EF_hand_pair_protein_CML-like"/>
</dbReference>
<reference evidence="7" key="3">
    <citation type="submission" date="2023-03" db="UniProtKB">
        <authorList>
            <consortium name="EnsemblPlants"/>
        </authorList>
    </citation>
    <scope>IDENTIFICATION</scope>
    <source>
        <strain evidence="7">cv. Chiifu-401-42</strain>
    </source>
</reference>
<dbReference type="GO" id="GO:0005737">
    <property type="term" value="C:cytoplasm"/>
    <property type="evidence" value="ECO:0007669"/>
    <property type="project" value="UniProtKB-ARBA"/>
</dbReference>
<dbReference type="PROSITE" id="PS50222">
    <property type="entry name" value="EF_HAND_2"/>
    <property type="match status" value="3"/>
</dbReference>
<dbReference type="PANTHER" id="PTHR10891">
    <property type="entry name" value="EF-HAND CALCIUM-BINDING DOMAIN CONTAINING PROTEIN"/>
    <property type="match status" value="1"/>
</dbReference>
<dbReference type="FunFam" id="1.10.238.10:FF:000089">
    <property type="entry name" value="calmodulin-like protein 3"/>
    <property type="match status" value="1"/>
</dbReference>
<keyword evidence="2" id="KW-0479">Metal-binding</keyword>
<comment type="function">
    <text evidence="1">Potential calcium sensor.</text>
</comment>
<dbReference type="STRING" id="51351.M4FCI2"/>
<dbReference type="InParanoid" id="M4FCI2"/>
<evidence type="ECO:0000256" key="5">
    <source>
        <dbReference type="SAM" id="MobiDB-lite"/>
    </source>
</evidence>
<feature type="domain" description="EF-hand" evidence="6">
    <location>
        <begin position="156"/>
        <end position="191"/>
    </location>
</feature>
<dbReference type="PROSITE" id="PS00018">
    <property type="entry name" value="EF_HAND_1"/>
    <property type="match status" value="3"/>
</dbReference>
<dbReference type="GO" id="GO:0005509">
    <property type="term" value="F:calcium ion binding"/>
    <property type="evidence" value="ECO:0000318"/>
    <property type="project" value="GO_Central"/>
</dbReference>
<feature type="compositionally biased region" description="Basic and acidic residues" evidence="5">
    <location>
        <begin position="1"/>
        <end position="17"/>
    </location>
</feature>
<evidence type="ECO:0000259" key="6">
    <source>
        <dbReference type="PROSITE" id="PS50222"/>
    </source>
</evidence>
<dbReference type="OMA" id="LWEAFKV"/>
<feature type="region of interest" description="Disordered" evidence="5">
    <location>
        <begin position="1"/>
        <end position="21"/>
    </location>
</feature>
<evidence type="ECO:0000313" key="8">
    <source>
        <dbReference type="Proteomes" id="UP000011750"/>
    </source>
</evidence>
<keyword evidence="3" id="KW-0677">Repeat</keyword>
<dbReference type="InterPro" id="IPR011992">
    <property type="entry name" value="EF-hand-dom_pair"/>
</dbReference>
<dbReference type="SUPFAM" id="SSF47473">
    <property type="entry name" value="EF-hand"/>
    <property type="match status" value="1"/>
</dbReference>
<evidence type="ECO:0000256" key="2">
    <source>
        <dbReference type="ARBA" id="ARBA00022723"/>
    </source>
</evidence>
<dbReference type="eggNOG" id="KOG0027">
    <property type="taxonomic scope" value="Eukaryota"/>
</dbReference>
<dbReference type="Pfam" id="PF13499">
    <property type="entry name" value="EF-hand_7"/>
    <property type="match status" value="1"/>
</dbReference>
<evidence type="ECO:0000313" key="7">
    <source>
        <dbReference type="EnsemblPlants" id="Bra038801.1-P"/>
    </source>
</evidence>